<evidence type="ECO:0000256" key="1">
    <source>
        <dbReference type="SAM" id="MobiDB-lite"/>
    </source>
</evidence>
<keyword evidence="4" id="KW-1185">Reference proteome</keyword>
<evidence type="ECO:0000313" key="4">
    <source>
        <dbReference type="Proteomes" id="UP000314294"/>
    </source>
</evidence>
<name>A0A4Z2I2F7_9TELE</name>
<keyword evidence="2" id="KW-0812">Transmembrane</keyword>
<protein>
    <submittedName>
        <fullName evidence="3">Uncharacterized protein</fullName>
    </submittedName>
</protein>
<organism evidence="3 4">
    <name type="scientific">Liparis tanakae</name>
    <name type="common">Tanaka's snailfish</name>
    <dbReference type="NCBI Taxonomy" id="230148"/>
    <lineage>
        <taxon>Eukaryota</taxon>
        <taxon>Metazoa</taxon>
        <taxon>Chordata</taxon>
        <taxon>Craniata</taxon>
        <taxon>Vertebrata</taxon>
        <taxon>Euteleostomi</taxon>
        <taxon>Actinopterygii</taxon>
        <taxon>Neopterygii</taxon>
        <taxon>Teleostei</taxon>
        <taxon>Neoteleostei</taxon>
        <taxon>Acanthomorphata</taxon>
        <taxon>Eupercaria</taxon>
        <taxon>Perciformes</taxon>
        <taxon>Cottioidei</taxon>
        <taxon>Cottales</taxon>
        <taxon>Liparidae</taxon>
        <taxon>Liparis</taxon>
    </lineage>
</organism>
<dbReference type="EMBL" id="SRLO01000143">
    <property type="protein sequence ID" value="TNN71961.1"/>
    <property type="molecule type" value="Genomic_DNA"/>
</dbReference>
<evidence type="ECO:0000256" key="2">
    <source>
        <dbReference type="SAM" id="Phobius"/>
    </source>
</evidence>
<keyword evidence="2" id="KW-1133">Transmembrane helix</keyword>
<feature type="compositionally biased region" description="Basic residues" evidence="1">
    <location>
        <begin position="18"/>
        <end position="27"/>
    </location>
</feature>
<evidence type="ECO:0000313" key="3">
    <source>
        <dbReference type="EMBL" id="TNN71961.1"/>
    </source>
</evidence>
<dbReference type="AlphaFoldDB" id="A0A4Z2I2F7"/>
<feature type="transmembrane region" description="Helical" evidence="2">
    <location>
        <begin position="131"/>
        <end position="152"/>
    </location>
</feature>
<dbReference type="Proteomes" id="UP000314294">
    <property type="component" value="Unassembled WGS sequence"/>
</dbReference>
<sequence>MAMMAWLVGSMISSDVHRRMKARKPPKASRMAPNTEKIPPTVHTTRERPYEALWMRTPLGDTKMPEPIMLPTIRQTPFRREISFFSFMDSPGLSDLADGGPPLFSSCVRAGLLFLHAAFLLHWSILHWSVLLLSILPLSILPLSILPLSILLRLRIRNWQRLCGCAGVTLATALGGISLPRPLRCSVRGLFCFGDSFGAECRRSICSRGFGVRLWTCGWFVCRGCGVVIIIINICMRRVIFYRGLGNAEG</sequence>
<keyword evidence="2" id="KW-0472">Membrane</keyword>
<reference evidence="3 4" key="1">
    <citation type="submission" date="2019-03" db="EMBL/GenBank/DDBJ databases">
        <title>First draft genome of Liparis tanakae, snailfish: a comprehensive survey of snailfish specific genes.</title>
        <authorList>
            <person name="Kim W."/>
            <person name="Song I."/>
            <person name="Jeong J.-H."/>
            <person name="Kim D."/>
            <person name="Kim S."/>
            <person name="Ryu S."/>
            <person name="Song J.Y."/>
            <person name="Lee S.K."/>
        </authorList>
    </citation>
    <scope>NUCLEOTIDE SEQUENCE [LARGE SCALE GENOMIC DNA]</scope>
    <source>
        <tissue evidence="3">Muscle</tissue>
    </source>
</reference>
<accession>A0A4Z2I2F7</accession>
<comment type="caution">
    <text evidence="3">The sequence shown here is derived from an EMBL/GenBank/DDBJ whole genome shotgun (WGS) entry which is preliminary data.</text>
</comment>
<dbReference type="OrthoDB" id="8123333at2759"/>
<proteinExistence type="predicted"/>
<feature type="region of interest" description="Disordered" evidence="1">
    <location>
        <begin position="17"/>
        <end position="41"/>
    </location>
</feature>
<feature type="transmembrane region" description="Helical" evidence="2">
    <location>
        <begin position="212"/>
        <end position="235"/>
    </location>
</feature>
<gene>
    <name evidence="3" type="ORF">EYF80_017749</name>
</gene>